<feature type="transmembrane region" description="Helical" evidence="1">
    <location>
        <begin position="102"/>
        <end position="125"/>
    </location>
</feature>
<dbReference type="RefSeq" id="WP_169156430.1">
    <property type="nucleotide sequence ID" value="NZ_CAWPJE010000136.1"/>
</dbReference>
<dbReference type="EMBL" id="QMEB01000143">
    <property type="protein sequence ID" value="NMG21185.1"/>
    <property type="molecule type" value="Genomic_DNA"/>
</dbReference>
<evidence type="ECO:0000313" key="2">
    <source>
        <dbReference type="EMBL" id="NMG21185.1"/>
    </source>
</evidence>
<feature type="transmembrane region" description="Helical" evidence="1">
    <location>
        <begin position="74"/>
        <end position="96"/>
    </location>
</feature>
<gene>
    <name evidence="2" type="ORF">DP116_17710</name>
</gene>
<protein>
    <submittedName>
        <fullName evidence="2">DUF1345 domain-containing protein</fullName>
    </submittedName>
</protein>
<evidence type="ECO:0000313" key="3">
    <source>
        <dbReference type="Proteomes" id="UP000718564"/>
    </source>
</evidence>
<feature type="transmembrane region" description="Helical" evidence="1">
    <location>
        <begin position="192"/>
        <end position="216"/>
    </location>
</feature>
<keyword evidence="3" id="KW-1185">Reference proteome</keyword>
<dbReference type="InterPro" id="IPR009781">
    <property type="entry name" value="DUF1345"/>
</dbReference>
<dbReference type="Proteomes" id="UP000718564">
    <property type="component" value="Unassembled WGS sequence"/>
</dbReference>
<accession>A0ABX1PCG1</accession>
<dbReference type="Pfam" id="PF07077">
    <property type="entry name" value="DUF1345"/>
    <property type="match status" value="1"/>
</dbReference>
<organism evidence="2 3">
    <name type="scientific">Brasilonema bromeliae SPC951</name>
    <dbReference type="NCBI Taxonomy" id="385972"/>
    <lineage>
        <taxon>Bacteria</taxon>
        <taxon>Bacillati</taxon>
        <taxon>Cyanobacteriota</taxon>
        <taxon>Cyanophyceae</taxon>
        <taxon>Nostocales</taxon>
        <taxon>Scytonemataceae</taxon>
        <taxon>Brasilonema</taxon>
        <taxon>Bromeliae group (in: Brasilonema)</taxon>
    </lineage>
</organism>
<sequence>MFKNSDSRHRLIICVGFAALVSVLLPSWLHFPTRILCAWNLGADCFLGLTWWIMFRATPQKMRRFAQLEYQGRVAIFTLIIAAACASVLAIGFLLSGNTKKLSTILLTLHVTLAVMTIISSWLLVHTIFAMQYAHTYYQVSSDTQQIAAGLDFPNDEEPDYWDFLYFSFVIGMTSQVSDVQTISRSMRRLTLLHGVLSFFFNTSILAMSINIIAALI</sequence>
<reference evidence="2 3" key="1">
    <citation type="submission" date="2018-06" db="EMBL/GenBank/DDBJ databases">
        <title>Comparative genomics of Brasilonema spp. strains.</title>
        <authorList>
            <person name="Alvarenga D.O."/>
            <person name="Fiore M.F."/>
            <person name="Varani A.M."/>
        </authorList>
    </citation>
    <scope>NUCLEOTIDE SEQUENCE [LARGE SCALE GENOMIC DNA]</scope>
    <source>
        <strain evidence="2 3">SPC951</strain>
    </source>
</reference>
<feature type="transmembrane region" description="Helical" evidence="1">
    <location>
        <begin position="35"/>
        <end position="54"/>
    </location>
</feature>
<name>A0ABX1PCG1_9CYAN</name>
<comment type="caution">
    <text evidence="2">The sequence shown here is derived from an EMBL/GenBank/DDBJ whole genome shotgun (WGS) entry which is preliminary data.</text>
</comment>
<keyword evidence="1" id="KW-0812">Transmembrane</keyword>
<feature type="transmembrane region" description="Helical" evidence="1">
    <location>
        <begin position="12"/>
        <end position="29"/>
    </location>
</feature>
<keyword evidence="1" id="KW-0472">Membrane</keyword>
<evidence type="ECO:0000256" key="1">
    <source>
        <dbReference type="SAM" id="Phobius"/>
    </source>
</evidence>
<proteinExistence type="predicted"/>
<keyword evidence="1" id="KW-1133">Transmembrane helix</keyword>